<feature type="domain" description="RecX second three-helical" evidence="5">
    <location>
        <begin position="84"/>
        <end position="124"/>
    </location>
</feature>
<name>A0ABT3QES1_9PROT</name>
<dbReference type="Pfam" id="PF02631">
    <property type="entry name" value="RecX_HTH2"/>
    <property type="match status" value="1"/>
</dbReference>
<dbReference type="EMBL" id="JAPIUZ010000003">
    <property type="protein sequence ID" value="MCX2563773.1"/>
    <property type="molecule type" value="Genomic_DNA"/>
</dbReference>
<dbReference type="InterPro" id="IPR053924">
    <property type="entry name" value="RecX_HTH_2nd"/>
</dbReference>
<proteinExistence type="inferred from homology"/>
<accession>A0ABT3QES1</accession>
<organism evidence="6 7">
    <name type="scientific">Acetobacter thailandicus</name>
    <dbReference type="NCBI Taxonomy" id="1502842"/>
    <lineage>
        <taxon>Bacteria</taxon>
        <taxon>Pseudomonadati</taxon>
        <taxon>Pseudomonadota</taxon>
        <taxon>Alphaproteobacteria</taxon>
        <taxon>Acetobacterales</taxon>
        <taxon>Acetobacteraceae</taxon>
        <taxon>Acetobacter</taxon>
    </lineage>
</organism>
<dbReference type="Proteomes" id="UP001301152">
    <property type="component" value="Unassembled WGS sequence"/>
</dbReference>
<evidence type="ECO:0000256" key="1">
    <source>
        <dbReference type="ARBA" id="ARBA00004496"/>
    </source>
</evidence>
<comment type="similarity">
    <text evidence="2">Belongs to the RecX family.</text>
</comment>
<comment type="subcellular location">
    <subcellularLocation>
        <location evidence="1">Cytoplasm</location>
    </subcellularLocation>
</comment>
<reference evidence="6 7" key="1">
    <citation type="submission" date="2022-11" db="EMBL/GenBank/DDBJ databases">
        <title>Genome sequencing of Acetobacter type strain.</title>
        <authorList>
            <person name="Heo J."/>
            <person name="Lee D."/>
            <person name="Han B.-H."/>
            <person name="Hong S.-B."/>
            <person name="Kwon S.-W."/>
        </authorList>
    </citation>
    <scope>NUCLEOTIDE SEQUENCE [LARGE SCALE GENOMIC DNA]</scope>
    <source>
        <strain evidence="6 7">KACC 21253</strain>
    </source>
</reference>
<comment type="caution">
    <text evidence="6">The sequence shown here is derived from an EMBL/GenBank/DDBJ whole genome shotgun (WGS) entry which is preliminary data.</text>
</comment>
<keyword evidence="4" id="KW-0963">Cytoplasm</keyword>
<evidence type="ECO:0000256" key="4">
    <source>
        <dbReference type="ARBA" id="ARBA00022490"/>
    </source>
</evidence>
<gene>
    <name evidence="6" type="ORF">OQ497_07380</name>
</gene>
<evidence type="ECO:0000313" key="6">
    <source>
        <dbReference type="EMBL" id="MCX2563773.1"/>
    </source>
</evidence>
<dbReference type="RefSeq" id="WP_265792925.1">
    <property type="nucleotide sequence ID" value="NZ_JAERKY010000001.1"/>
</dbReference>
<keyword evidence="7" id="KW-1185">Reference proteome</keyword>
<evidence type="ECO:0000256" key="2">
    <source>
        <dbReference type="ARBA" id="ARBA00009695"/>
    </source>
</evidence>
<protein>
    <recommendedName>
        <fullName evidence="3">Regulatory protein RecX</fullName>
    </recommendedName>
</protein>
<evidence type="ECO:0000313" key="7">
    <source>
        <dbReference type="Proteomes" id="UP001301152"/>
    </source>
</evidence>
<sequence length="218" mass="24059">MTIPSECPPPPDRTRLREVALAHLARFAATRHDLEQVLFRRVARWERAALKAGVDRDDLTGKSEALRDVIKEVAADMVRLGAVNDEDYARARARRLVRSGRSGKAVQAHLASHGVDAPLREAALEGAVESFSAQETELAAALVLARKRRLGPFASLPRLNSRVTAQAEDDGPQAEQAMRHKALGVFARSGFGHDVARRVLDMEAEEAEEWTERLRAES</sequence>
<evidence type="ECO:0000256" key="3">
    <source>
        <dbReference type="ARBA" id="ARBA00018111"/>
    </source>
</evidence>
<evidence type="ECO:0000259" key="5">
    <source>
        <dbReference type="Pfam" id="PF02631"/>
    </source>
</evidence>